<evidence type="ECO:0000313" key="9">
    <source>
        <dbReference type="EMBL" id="MEC5423873.1"/>
    </source>
</evidence>
<organism evidence="9 10">
    <name type="scientific">Virgibacillus tibetensis</name>
    <dbReference type="NCBI Taxonomy" id="3042313"/>
    <lineage>
        <taxon>Bacteria</taxon>
        <taxon>Bacillati</taxon>
        <taxon>Bacillota</taxon>
        <taxon>Bacilli</taxon>
        <taxon>Bacillales</taxon>
        <taxon>Bacillaceae</taxon>
        <taxon>Virgibacillus</taxon>
    </lineage>
</organism>
<keyword evidence="3" id="KW-1003">Cell membrane</keyword>
<dbReference type="PANTHER" id="PTHR30043:SF1">
    <property type="entry name" value="ABC TRANSPORT SYSTEM PERMEASE PROTEIN P69"/>
    <property type="match status" value="1"/>
</dbReference>
<evidence type="ECO:0000256" key="3">
    <source>
        <dbReference type="ARBA" id="ARBA00022475"/>
    </source>
</evidence>
<comment type="similarity">
    <text evidence="7">Belongs to the binding-protein-dependent transport system permease family.</text>
</comment>
<keyword evidence="2 7" id="KW-0813">Transport</keyword>
<dbReference type="InterPro" id="IPR000515">
    <property type="entry name" value="MetI-like"/>
</dbReference>
<evidence type="ECO:0000256" key="6">
    <source>
        <dbReference type="ARBA" id="ARBA00023136"/>
    </source>
</evidence>
<dbReference type="InterPro" id="IPR035906">
    <property type="entry name" value="MetI-like_sf"/>
</dbReference>
<evidence type="ECO:0000256" key="4">
    <source>
        <dbReference type="ARBA" id="ARBA00022692"/>
    </source>
</evidence>
<accession>A0ABU6KFL8</accession>
<evidence type="ECO:0000259" key="8">
    <source>
        <dbReference type="PROSITE" id="PS50928"/>
    </source>
</evidence>
<dbReference type="PANTHER" id="PTHR30043">
    <property type="entry name" value="PHOSPHONATES TRANSPORT SYSTEM PERMEASE PROTEIN"/>
    <property type="match status" value="1"/>
</dbReference>
<comment type="caution">
    <text evidence="9">The sequence shown here is derived from an EMBL/GenBank/DDBJ whole genome shotgun (WGS) entry which is preliminary data.</text>
</comment>
<dbReference type="EMBL" id="JARZFX010000004">
    <property type="protein sequence ID" value="MEC5423873.1"/>
    <property type="molecule type" value="Genomic_DNA"/>
</dbReference>
<keyword evidence="4 7" id="KW-0812">Transmembrane</keyword>
<dbReference type="RefSeq" id="WP_327607443.1">
    <property type="nucleotide sequence ID" value="NZ_JARZFX010000004.1"/>
</dbReference>
<dbReference type="SUPFAM" id="SSF161098">
    <property type="entry name" value="MetI-like"/>
    <property type="match status" value="1"/>
</dbReference>
<evidence type="ECO:0000313" key="10">
    <source>
        <dbReference type="Proteomes" id="UP001335737"/>
    </source>
</evidence>
<dbReference type="Pfam" id="PF00528">
    <property type="entry name" value="BPD_transp_1"/>
    <property type="match status" value="1"/>
</dbReference>
<evidence type="ECO:0000256" key="5">
    <source>
        <dbReference type="ARBA" id="ARBA00022989"/>
    </source>
</evidence>
<feature type="transmembrane region" description="Helical" evidence="7">
    <location>
        <begin position="94"/>
        <end position="114"/>
    </location>
</feature>
<name>A0ABU6KFL8_9BACI</name>
<dbReference type="CDD" id="cd06261">
    <property type="entry name" value="TM_PBP2"/>
    <property type="match status" value="1"/>
</dbReference>
<proteinExistence type="inferred from homology"/>
<gene>
    <name evidence="9" type="primary">phnE</name>
    <name evidence="9" type="ORF">QGM71_10260</name>
</gene>
<dbReference type="NCBIfam" id="TIGR01097">
    <property type="entry name" value="PhnE"/>
    <property type="match status" value="1"/>
</dbReference>
<evidence type="ECO:0000256" key="1">
    <source>
        <dbReference type="ARBA" id="ARBA00004651"/>
    </source>
</evidence>
<evidence type="ECO:0000256" key="7">
    <source>
        <dbReference type="RuleBase" id="RU363032"/>
    </source>
</evidence>
<feature type="transmembrane region" description="Helical" evidence="7">
    <location>
        <begin position="227"/>
        <end position="248"/>
    </location>
</feature>
<protein>
    <submittedName>
        <fullName evidence="9">Phosphonate ABC transporter, permease protein PhnE</fullName>
    </submittedName>
</protein>
<dbReference type="Gene3D" id="1.10.3720.10">
    <property type="entry name" value="MetI-like"/>
    <property type="match status" value="1"/>
</dbReference>
<keyword evidence="5 7" id="KW-1133">Transmembrane helix</keyword>
<dbReference type="PROSITE" id="PS50928">
    <property type="entry name" value="ABC_TM1"/>
    <property type="match status" value="1"/>
</dbReference>
<feature type="domain" description="ABC transmembrane type-1" evidence="8">
    <location>
        <begin position="89"/>
        <end position="272"/>
    </location>
</feature>
<keyword evidence="6 7" id="KW-0472">Membrane</keyword>
<reference evidence="9 10" key="1">
    <citation type="journal article" date="2024" name="Int. J. Syst. Evol. Microbiol.">
        <title>Virgibacillus tibetensis sp. nov., isolated from salt lake on the Tibetan Plateau of China.</title>
        <authorList>
            <person name="Phurbu D."/>
            <person name="Liu Z.-X."/>
            <person name="Wang R."/>
            <person name="Zheng Y.-Y."/>
            <person name="Liu H.-C."/>
            <person name="Zhou Y.-G."/>
            <person name="Yu Y.-J."/>
            <person name="Li A.-H."/>
        </authorList>
    </citation>
    <scope>NUCLEOTIDE SEQUENCE [LARGE SCALE GENOMIC DNA]</scope>
    <source>
        <strain evidence="9 10">C22-A2</strain>
    </source>
</reference>
<dbReference type="Proteomes" id="UP001335737">
    <property type="component" value="Unassembled WGS sequence"/>
</dbReference>
<feature type="transmembrane region" description="Helical" evidence="7">
    <location>
        <begin position="254"/>
        <end position="273"/>
    </location>
</feature>
<comment type="subcellular location">
    <subcellularLocation>
        <location evidence="1 7">Cell membrane</location>
        <topology evidence="1 7">Multi-pass membrane protein</topology>
    </subcellularLocation>
</comment>
<evidence type="ECO:0000256" key="2">
    <source>
        <dbReference type="ARBA" id="ARBA00022448"/>
    </source>
</evidence>
<feature type="transmembrane region" description="Helical" evidence="7">
    <location>
        <begin position="31"/>
        <end position="50"/>
    </location>
</feature>
<sequence>MNLPLEEALQQQSNKQQLQYEAYKSRKRSLLYNRYFILGILAILVIWSWVGTKFHIMDLFSGFSNMAIFIFQDLLPPDFTTIPSFVGPILETLYMSYVGLLFSVTFSLFFGLMAAKNTTVHPAVALVSRSFIAFLRSIPAMVWGILLVAAIGLGPLAGTLALGLSGIGILGKAFADLLEEIDENQVNAVRATGANWFQVIGQAVWPQFKPGFVGWSLYKMDLNIREASVLGVVGAGGIGFALEGSISLFQYQQASVGILAIFALILVVEFITAKLREKII</sequence>
<keyword evidence="10" id="KW-1185">Reference proteome</keyword>
<dbReference type="InterPro" id="IPR005769">
    <property type="entry name" value="PhnE/PtxC"/>
</dbReference>